<feature type="domain" description="Major facilitator superfamily (MFS) profile" evidence="6">
    <location>
        <begin position="22"/>
        <end position="404"/>
    </location>
</feature>
<evidence type="ECO:0000313" key="8">
    <source>
        <dbReference type="Proteomes" id="UP001275932"/>
    </source>
</evidence>
<dbReference type="Pfam" id="PF07690">
    <property type="entry name" value="MFS_1"/>
    <property type="match status" value="1"/>
</dbReference>
<feature type="transmembrane region" description="Helical" evidence="5">
    <location>
        <begin position="175"/>
        <end position="192"/>
    </location>
</feature>
<dbReference type="InterPro" id="IPR036259">
    <property type="entry name" value="MFS_trans_sf"/>
</dbReference>
<dbReference type="PANTHER" id="PTHR23514">
    <property type="entry name" value="BYPASS OF STOP CODON PROTEIN 6"/>
    <property type="match status" value="1"/>
</dbReference>
<keyword evidence="3 5" id="KW-1133">Transmembrane helix</keyword>
<organism evidence="7 8">
    <name type="scientific">Intestinicryptomonas porci</name>
    <dbReference type="NCBI Taxonomy" id="2926320"/>
    <lineage>
        <taxon>Bacteria</taxon>
        <taxon>Pseudomonadati</taxon>
        <taxon>Verrucomicrobiota</taxon>
        <taxon>Opitutia</taxon>
        <taxon>Opitutales</taxon>
        <taxon>Intestinicryptomonaceae</taxon>
        <taxon>Intestinicryptomonas</taxon>
    </lineage>
</organism>
<protein>
    <submittedName>
        <fullName evidence="7">MFS transporter</fullName>
    </submittedName>
</protein>
<comment type="subcellular location">
    <subcellularLocation>
        <location evidence="1">Membrane</location>
        <topology evidence="1">Multi-pass membrane protein</topology>
    </subcellularLocation>
</comment>
<dbReference type="PANTHER" id="PTHR23514:SF13">
    <property type="entry name" value="INNER MEMBRANE PROTEIN YBJJ"/>
    <property type="match status" value="1"/>
</dbReference>
<feature type="transmembrane region" description="Helical" evidence="5">
    <location>
        <begin position="378"/>
        <end position="399"/>
    </location>
</feature>
<dbReference type="Proteomes" id="UP001275932">
    <property type="component" value="Unassembled WGS sequence"/>
</dbReference>
<evidence type="ECO:0000259" key="6">
    <source>
        <dbReference type="PROSITE" id="PS50850"/>
    </source>
</evidence>
<gene>
    <name evidence="7" type="ORF">MOX91_04745</name>
</gene>
<feature type="transmembrane region" description="Helical" evidence="5">
    <location>
        <begin position="88"/>
        <end position="106"/>
    </location>
</feature>
<dbReference type="CDD" id="cd17393">
    <property type="entry name" value="MFS_MosC_like"/>
    <property type="match status" value="1"/>
</dbReference>
<feature type="transmembrane region" description="Helical" evidence="5">
    <location>
        <begin position="320"/>
        <end position="339"/>
    </location>
</feature>
<comment type="caution">
    <text evidence="7">The sequence shown here is derived from an EMBL/GenBank/DDBJ whole genome shotgun (WGS) entry which is preliminary data.</text>
</comment>
<dbReference type="Gene3D" id="1.20.1250.20">
    <property type="entry name" value="MFS general substrate transporter like domains"/>
    <property type="match status" value="1"/>
</dbReference>
<feature type="transmembrane region" description="Helical" evidence="5">
    <location>
        <begin position="24"/>
        <end position="45"/>
    </location>
</feature>
<dbReference type="InterPro" id="IPR011701">
    <property type="entry name" value="MFS"/>
</dbReference>
<name>A0ABU4WG16_9BACT</name>
<dbReference type="SUPFAM" id="SSF103473">
    <property type="entry name" value="MFS general substrate transporter"/>
    <property type="match status" value="1"/>
</dbReference>
<dbReference type="EMBL" id="JALBUT010000004">
    <property type="protein sequence ID" value="MDX8415489.1"/>
    <property type="molecule type" value="Genomic_DNA"/>
</dbReference>
<proteinExistence type="predicted"/>
<feature type="transmembrane region" description="Helical" evidence="5">
    <location>
        <begin position="229"/>
        <end position="253"/>
    </location>
</feature>
<dbReference type="InterPro" id="IPR020846">
    <property type="entry name" value="MFS_dom"/>
</dbReference>
<feature type="transmembrane region" description="Helical" evidence="5">
    <location>
        <begin position="296"/>
        <end position="314"/>
    </location>
</feature>
<accession>A0ABU4WG16</accession>
<keyword evidence="8" id="KW-1185">Reference proteome</keyword>
<feature type="transmembrane region" description="Helical" evidence="5">
    <location>
        <begin position="265"/>
        <end position="284"/>
    </location>
</feature>
<evidence type="ECO:0000256" key="2">
    <source>
        <dbReference type="ARBA" id="ARBA00022692"/>
    </source>
</evidence>
<feature type="transmembrane region" description="Helical" evidence="5">
    <location>
        <begin position="112"/>
        <end position="132"/>
    </location>
</feature>
<evidence type="ECO:0000256" key="3">
    <source>
        <dbReference type="ARBA" id="ARBA00022989"/>
    </source>
</evidence>
<dbReference type="PROSITE" id="PS50850">
    <property type="entry name" value="MFS"/>
    <property type="match status" value="1"/>
</dbReference>
<dbReference type="InterPro" id="IPR051788">
    <property type="entry name" value="MFS_Transporter"/>
</dbReference>
<reference evidence="7 8" key="1">
    <citation type="submission" date="2022-03" db="EMBL/GenBank/DDBJ databases">
        <title>Novel taxa within the pig intestine.</title>
        <authorList>
            <person name="Wylensek D."/>
            <person name="Bishof K."/>
            <person name="Afrizal A."/>
            <person name="Clavel T."/>
        </authorList>
    </citation>
    <scope>NUCLEOTIDE SEQUENCE [LARGE SCALE GENOMIC DNA]</scope>
    <source>
        <strain evidence="7 8">CLA-KB-P66</strain>
    </source>
</reference>
<feature type="transmembrane region" description="Helical" evidence="5">
    <location>
        <begin position="60"/>
        <end position="81"/>
    </location>
</feature>
<evidence type="ECO:0000256" key="1">
    <source>
        <dbReference type="ARBA" id="ARBA00004141"/>
    </source>
</evidence>
<keyword evidence="4 5" id="KW-0472">Membrane</keyword>
<feature type="transmembrane region" description="Helical" evidence="5">
    <location>
        <begin position="351"/>
        <end position="372"/>
    </location>
</feature>
<sequence>MDTGDCIRQNFWGAKISKKLSNRIAASAFFFLFGIGFSCWATRIADIKNALGLSDAELGGLLFTIPVGQFCAIPFSGYLVSKFGSRNILTFSILYYPLALMSLGLASEVWQLRIGLFFFGIACNLCNISINTQAVGVEKIYKRSIMATFHGVWSLAGFLGGLASTQIVKWGATPFQHFSMMGVLAVLTLFFMRPHLLPSDAKSLESGAPKSDSEKEPVLQKFKFIFDKYIVILGFIAFGSMSCEGTMFDWSVIYFQDVVKADASHIRYGFICFMSMMASGRFMADKFVMKFGAIRVVQASGILIASGLFIAVLVPSVIVSALGFALVGLGVSSIVPLCYSLAGKSKNLPTGIALTGVSSIGFLGFLMGPPLIGYVSEAFGLRSAFALILLVGLSVAFLAPRLKKSE</sequence>
<dbReference type="RefSeq" id="WP_370396937.1">
    <property type="nucleotide sequence ID" value="NZ_JALBUT010000004.1"/>
</dbReference>
<evidence type="ECO:0000313" key="7">
    <source>
        <dbReference type="EMBL" id="MDX8415489.1"/>
    </source>
</evidence>
<feature type="transmembrane region" description="Helical" evidence="5">
    <location>
        <begin position="144"/>
        <end position="163"/>
    </location>
</feature>
<keyword evidence="2 5" id="KW-0812">Transmembrane</keyword>
<evidence type="ECO:0000256" key="4">
    <source>
        <dbReference type="ARBA" id="ARBA00023136"/>
    </source>
</evidence>
<evidence type="ECO:0000256" key="5">
    <source>
        <dbReference type="SAM" id="Phobius"/>
    </source>
</evidence>